<keyword evidence="2" id="KW-1185">Reference proteome</keyword>
<reference evidence="1" key="1">
    <citation type="submission" date="2009-09" db="EMBL/GenBank/DDBJ databases">
        <authorList>
            <person name="Weinstock G."/>
            <person name="Sodergren E."/>
            <person name="Clifton S."/>
            <person name="Fulton L."/>
            <person name="Fulton B."/>
            <person name="Courtney L."/>
            <person name="Fronick C."/>
            <person name="Harrison M."/>
            <person name="Strong C."/>
            <person name="Farmer C."/>
            <person name="Delahaunty K."/>
            <person name="Markovic C."/>
            <person name="Hall O."/>
            <person name="Minx P."/>
            <person name="Tomlinson C."/>
            <person name="Mitreva M."/>
            <person name="Nelson J."/>
            <person name="Hou S."/>
            <person name="Wollam A."/>
            <person name="Pepin K.H."/>
            <person name="Johnson M."/>
            <person name="Bhonagiri V."/>
            <person name="Nash W.E."/>
            <person name="Warren W."/>
            <person name="Chinwalla A."/>
            <person name="Mardis E.R."/>
            <person name="Wilson R.K."/>
        </authorList>
    </citation>
    <scope>NUCLEOTIDE SEQUENCE [LARGE SCALE GENOMIC DNA]</scope>
    <source>
        <strain evidence="1">ATCC 51259</strain>
    </source>
</reference>
<dbReference type="Proteomes" id="UP000003460">
    <property type="component" value="Unassembled WGS sequence"/>
</dbReference>
<comment type="caution">
    <text evidence="1">The sequence shown here is derived from an EMBL/GenBank/DDBJ whole genome shotgun (WGS) entry which is preliminary data.</text>
</comment>
<evidence type="ECO:0000313" key="1">
    <source>
        <dbReference type="EMBL" id="EEX71277.1"/>
    </source>
</evidence>
<dbReference type="AlphaFoldDB" id="C9LIG1"/>
<sequence>MKMWRDFNFVKDDLQRVRQVRTIIQQSLVSEYFNKFHYKFKVLFLY</sequence>
<organism evidence="1 2">
    <name type="scientific">Alloprevotella tannerae ATCC 51259</name>
    <dbReference type="NCBI Taxonomy" id="626522"/>
    <lineage>
        <taxon>Bacteria</taxon>
        <taxon>Pseudomonadati</taxon>
        <taxon>Bacteroidota</taxon>
        <taxon>Bacteroidia</taxon>
        <taxon>Bacteroidales</taxon>
        <taxon>Prevotellaceae</taxon>
        <taxon>Alloprevotella</taxon>
    </lineage>
</organism>
<name>C9LIG1_9BACT</name>
<dbReference type="EMBL" id="ACIJ02000022">
    <property type="protein sequence ID" value="EEX71277.1"/>
    <property type="molecule type" value="Genomic_DNA"/>
</dbReference>
<proteinExistence type="predicted"/>
<evidence type="ECO:0000313" key="2">
    <source>
        <dbReference type="Proteomes" id="UP000003460"/>
    </source>
</evidence>
<protein>
    <submittedName>
        <fullName evidence="1">Uncharacterized protein</fullName>
    </submittedName>
</protein>
<dbReference type="STRING" id="626522.GCWU000325_02020"/>
<dbReference type="HOGENOM" id="CLU_3187514_0_0_10"/>
<accession>C9LIG1</accession>
<gene>
    <name evidence="1" type="ORF">GCWU000325_02020</name>
</gene>